<dbReference type="RefSeq" id="WP_126779988.1">
    <property type="nucleotide sequence ID" value="NZ_NGJU01000011.1"/>
</dbReference>
<dbReference type="GO" id="GO:0005524">
    <property type="term" value="F:ATP binding"/>
    <property type="evidence" value="ECO:0007669"/>
    <property type="project" value="UniProtKB-KW"/>
</dbReference>
<dbReference type="InterPro" id="IPR027417">
    <property type="entry name" value="P-loop_NTPase"/>
</dbReference>
<comment type="caution">
    <text evidence="6">The sequence shown here is derived from an EMBL/GenBank/DDBJ whole genome shotgun (WGS) entry which is preliminary data.</text>
</comment>
<dbReference type="Gene3D" id="3.40.50.300">
    <property type="entry name" value="P-loop containing nucleotide triphosphate hydrolases"/>
    <property type="match status" value="1"/>
</dbReference>
<keyword evidence="2" id="KW-0813">Transport</keyword>
<dbReference type="Proteomes" id="UP000287239">
    <property type="component" value="Unassembled WGS sequence"/>
</dbReference>
<evidence type="ECO:0000256" key="3">
    <source>
        <dbReference type="ARBA" id="ARBA00022741"/>
    </source>
</evidence>
<dbReference type="SMART" id="SM00382">
    <property type="entry name" value="AAA"/>
    <property type="match status" value="1"/>
</dbReference>
<dbReference type="OrthoDB" id="9804819at2"/>
<comment type="similarity">
    <text evidence="1">Belongs to the ABC transporter superfamily.</text>
</comment>
<keyword evidence="4 6" id="KW-0067">ATP-binding</keyword>
<reference evidence="6 7" key="1">
    <citation type="submission" date="2017-05" db="EMBL/GenBank/DDBJ databases">
        <title>Vagococcus spp. assemblies.</title>
        <authorList>
            <person name="Gulvik C.A."/>
        </authorList>
    </citation>
    <scope>NUCLEOTIDE SEQUENCE [LARGE SCALE GENOMIC DNA]</scope>
    <source>
        <strain evidence="6 7">NCFB 2777</strain>
    </source>
</reference>
<dbReference type="InterPro" id="IPR003593">
    <property type="entry name" value="AAA+_ATPase"/>
</dbReference>
<protein>
    <submittedName>
        <fullName evidence="6">ABC transporter ATP-binding protein</fullName>
    </submittedName>
</protein>
<evidence type="ECO:0000259" key="5">
    <source>
        <dbReference type="PROSITE" id="PS50893"/>
    </source>
</evidence>
<gene>
    <name evidence="6" type="ORF">CBF35_08250</name>
</gene>
<name>A0A429ZNC0_9ENTE</name>
<keyword evidence="7" id="KW-1185">Reference proteome</keyword>
<sequence length="300" mass="33327">MAIITVKDLTVDYGQQQGVFNLSFNVEKGQVMGFLGPNGAGKTTTIRQLLGFAKPDSGECQVFGLDPFTDTAKIQQRVGYLPGEPAFIPNLTGYDFIKLVSELNGLPDMTRAHELLAYFELSAKTKISKMSKGMKQKVGLVCAFMGDYELIILDEPTSGLDPLMQNKFLQLIAEEKAKGRTILMSSHLFEEIERTCDQAIILRKGHLVAVEDIQALKAQKQQQFTITFQESQEANSFLANHEGSQQLSPTQVSLTLQGAVDPLIKELSHFKINQLAIQEQHLEDLFMHFYGGENKLLVGL</sequence>
<evidence type="ECO:0000256" key="2">
    <source>
        <dbReference type="ARBA" id="ARBA00022448"/>
    </source>
</evidence>
<dbReference type="EMBL" id="NGJU01000011">
    <property type="protein sequence ID" value="RST95166.1"/>
    <property type="molecule type" value="Genomic_DNA"/>
</dbReference>
<keyword evidence="3" id="KW-0547">Nucleotide-binding</keyword>
<feature type="domain" description="ABC transporter" evidence="5">
    <location>
        <begin position="4"/>
        <end position="229"/>
    </location>
</feature>
<dbReference type="PROSITE" id="PS00211">
    <property type="entry name" value="ABC_TRANSPORTER_1"/>
    <property type="match status" value="1"/>
</dbReference>
<dbReference type="GO" id="GO:0016887">
    <property type="term" value="F:ATP hydrolysis activity"/>
    <property type="evidence" value="ECO:0007669"/>
    <property type="project" value="InterPro"/>
</dbReference>
<dbReference type="SUPFAM" id="SSF52540">
    <property type="entry name" value="P-loop containing nucleoside triphosphate hydrolases"/>
    <property type="match status" value="1"/>
</dbReference>
<evidence type="ECO:0000256" key="1">
    <source>
        <dbReference type="ARBA" id="ARBA00005417"/>
    </source>
</evidence>
<dbReference type="PROSITE" id="PS50893">
    <property type="entry name" value="ABC_TRANSPORTER_2"/>
    <property type="match status" value="1"/>
</dbReference>
<dbReference type="InterPro" id="IPR003439">
    <property type="entry name" value="ABC_transporter-like_ATP-bd"/>
</dbReference>
<dbReference type="InterPro" id="IPR017871">
    <property type="entry name" value="ABC_transporter-like_CS"/>
</dbReference>
<evidence type="ECO:0000313" key="6">
    <source>
        <dbReference type="EMBL" id="RST95166.1"/>
    </source>
</evidence>
<dbReference type="GeneID" id="98568358"/>
<dbReference type="PANTHER" id="PTHR43335:SF4">
    <property type="entry name" value="ABC TRANSPORTER, ATP-BINDING PROTEIN"/>
    <property type="match status" value="1"/>
</dbReference>
<dbReference type="PANTHER" id="PTHR43335">
    <property type="entry name" value="ABC TRANSPORTER, ATP-BINDING PROTEIN"/>
    <property type="match status" value="1"/>
</dbReference>
<organism evidence="6 7">
    <name type="scientific">Vagococcus salmoninarum</name>
    <dbReference type="NCBI Taxonomy" id="2739"/>
    <lineage>
        <taxon>Bacteria</taxon>
        <taxon>Bacillati</taxon>
        <taxon>Bacillota</taxon>
        <taxon>Bacilli</taxon>
        <taxon>Lactobacillales</taxon>
        <taxon>Enterococcaceae</taxon>
        <taxon>Vagococcus</taxon>
    </lineage>
</organism>
<evidence type="ECO:0000256" key="4">
    <source>
        <dbReference type="ARBA" id="ARBA00022840"/>
    </source>
</evidence>
<dbReference type="AlphaFoldDB" id="A0A429ZNC0"/>
<dbReference type="CDD" id="cd03230">
    <property type="entry name" value="ABC_DR_subfamily_A"/>
    <property type="match status" value="1"/>
</dbReference>
<accession>A0A429ZNC0</accession>
<proteinExistence type="inferred from homology"/>
<dbReference type="Pfam" id="PF00005">
    <property type="entry name" value="ABC_tran"/>
    <property type="match status" value="1"/>
</dbReference>
<evidence type="ECO:0000313" key="7">
    <source>
        <dbReference type="Proteomes" id="UP000287239"/>
    </source>
</evidence>